<reference evidence="1 2" key="1">
    <citation type="submission" date="2015-01" db="EMBL/GenBank/DDBJ databases">
        <title>Lifestyle Evolution in Cyanobacterial Symbionts of Sponges.</title>
        <authorList>
            <person name="Burgsdorf I."/>
            <person name="Slaby B.M."/>
            <person name="Handley K.M."/>
            <person name="Haber M."/>
            <person name="Blom J."/>
            <person name="Marshall C.W."/>
            <person name="Gilbert J.A."/>
            <person name="Hentschel U."/>
            <person name="Steindler L."/>
        </authorList>
    </citation>
    <scope>NUCLEOTIDE SEQUENCE [LARGE SCALE GENOMIC DNA]</scope>
    <source>
        <strain evidence="1">SP3</strain>
    </source>
</reference>
<dbReference type="AlphaFoldDB" id="A0A0G2HMF7"/>
<sequence length="70" mass="7976">MGTPERQQLVDTLASQVISTVRKTGDLKRQSWVQLHTHIHGGAPMEYDIRHVPEELYLEVLAKARQQQVG</sequence>
<name>A0A0G2HMF7_9SYNE</name>
<gene>
    <name evidence="1" type="ORF">TE42_02135</name>
</gene>
<proteinExistence type="predicted"/>
<evidence type="ECO:0000313" key="2">
    <source>
        <dbReference type="Proteomes" id="UP000035067"/>
    </source>
</evidence>
<protein>
    <submittedName>
        <fullName evidence="1">Uncharacterized protein</fullName>
    </submittedName>
</protein>
<dbReference type="PATRIC" id="fig|1604020.3.peg.1943"/>
<accession>A0A0G2HMF7</accession>
<dbReference type="EMBL" id="JXQG01000007">
    <property type="protein sequence ID" value="KKZ13005.1"/>
    <property type="molecule type" value="Genomic_DNA"/>
</dbReference>
<evidence type="ECO:0000313" key="1">
    <source>
        <dbReference type="EMBL" id="KKZ13005.1"/>
    </source>
</evidence>
<comment type="caution">
    <text evidence="1">The sequence shown here is derived from an EMBL/GenBank/DDBJ whole genome shotgun (WGS) entry which is preliminary data.</text>
</comment>
<dbReference type="Proteomes" id="UP000035067">
    <property type="component" value="Unassembled WGS sequence"/>
</dbReference>
<organism evidence="1 2">
    <name type="scientific">Candidatus Synechococcus spongiarum SP3</name>
    <dbReference type="NCBI Taxonomy" id="1604020"/>
    <lineage>
        <taxon>Bacteria</taxon>
        <taxon>Bacillati</taxon>
        <taxon>Cyanobacteriota</taxon>
        <taxon>Cyanophyceae</taxon>
        <taxon>Synechococcales</taxon>
        <taxon>Synechococcaceae</taxon>
        <taxon>Synechococcus</taxon>
    </lineage>
</organism>